<keyword evidence="1" id="KW-0472">Membrane</keyword>
<keyword evidence="1" id="KW-1133">Transmembrane helix</keyword>
<feature type="transmembrane region" description="Helical" evidence="1">
    <location>
        <begin position="12"/>
        <end position="34"/>
    </location>
</feature>
<evidence type="ECO:0000313" key="3">
    <source>
        <dbReference type="Proteomes" id="UP000270272"/>
    </source>
</evidence>
<dbReference type="EMBL" id="LR134204">
    <property type="protein sequence ID" value="VEB93493.1"/>
    <property type="molecule type" value="Genomic_DNA"/>
</dbReference>
<sequence>MVLNHTFPAMPQLLQLGVALLIAMAVCALLAMAVERFAYRRLRNAHGWLR</sequence>
<protein>
    <submittedName>
        <fullName evidence="2">Uncharacterized protein</fullName>
    </submittedName>
</protein>
<dbReference type="AlphaFoldDB" id="A0A3S4JTN4"/>
<evidence type="ECO:0000313" key="2">
    <source>
        <dbReference type="EMBL" id="VEB93493.1"/>
    </source>
</evidence>
<reference evidence="2 3" key="1">
    <citation type="submission" date="2018-12" db="EMBL/GenBank/DDBJ databases">
        <authorList>
            <consortium name="Pathogen Informatics"/>
        </authorList>
    </citation>
    <scope>NUCLEOTIDE SEQUENCE [LARGE SCALE GENOMIC DNA]</scope>
    <source>
        <strain evidence="2 3">NCTC11075</strain>
    </source>
</reference>
<dbReference type="Proteomes" id="UP000270272">
    <property type="component" value="Chromosome"/>
</dbReference>
<proteinExistence type="predicted"/>
<evidence type="ECO:0000256" key="1">
    <source>
        <dbReference type="SAM" id="Phobius"/>
    </source>
</evidence>
<name>A0A3S4JTN4_CITKO</name>
<keyword evidence="1" id="KW-0812">Transmembrane</keyword>
<organism evidence="2 3">
    <name type="scientific">Citrobacter koseri</name>
    <name type="common">Citrobacter diversus</name>
    <dbReference type="NCBI Taxonomy" id="545"/>
    <lineage>
        <taxon>Bacteria</taxon>
        <taxon>Pseudomonadati</taxon>
        <taxon>Pseudomonadota</taxon>
        <taxon>Gammaproteobacteria</taxon>
        <taxon>Enterobacterales</taxon>
        <taxon>Enterobacteriaceae</taxon>
        <taxon>Citrobacter</taxon>
    </lineage>
</organism>
<accession>A0A3S4JTN4</accession>
<gene>
    <name evidence="2" type="ORF">NCTC11075_04387</name>
</gene>